<feature type="region of interest" description="Disordered" evidence="1">
    <location>
        <begin position="41"/>
        <end position="164"/>
    </location>
</feature>
<feature type="compositionally biased region" description="Basic and acidic residues" evidence="1">
    <location>
        <begin position="151"/>
        <end position="164"/>
    </location>
</feature>
<organism evidence="2 3">
    <name type="scientific">Brassica cretica</name>
    <name type="common">Mustard</name>
    <dbReference type="NCBI Taxonomy" id="69181"/>
    <lineage>
        <taxon>Eukaryota</taxon>
        <taxon>Viridiplantae</taxon>
        <taxon>Streptophyta</taxon>
        <taxon>Embryophyta</taxon>
        <taxon>Tracheophyta</taxon>
        <taxon>Spermatophyta</taxon>
        <taxon>Magnoliopsida</taxon>
        <taxon>eudicotyledons</taxon>
        <taxon>Gunneridae</taxon>
        <taxon>Pentapetalae</taxon>
        <taxon>rosids</taxon>
        <taxon>malvids</taxon>
        <taxon>Brassicales</taxon>
        <taxon>Brassicaceae</taxon>
        <taxon>Brassiceae</taxon>
        <taxon>Brassica</taxon>
    </lineage>
</organism>
<proteinExistence type="predicted"/>
<dbReference type="Proteomes" id="UP000712281">
    <property type="component" value="Unassembled WGS sequence"/>
</dbReference>
<gene>
    <name evidence="2" type="ORF">F2Q68_00046488</name>
</gene>
<evidence type="ECO:0000313" key="3">
    <source>
        <dbReference type="Proteomes" id="UP000712281"/>
    </source>
</evidence>
<reference evidence="2" key="1">
    <citation type="submission" date="2019-12" db="EMBL/GenBank/DDBJ databases">
        <title>Genome sequencing and annotation of Brassica cretica.</title>
        <authorList>
            <person name="Studholme D.J."/>
            <person name="Sarris P.F."/>
        </authorList>
    </citation>
    <scope>NUCLEOTIDE SEQUENCE</scope>
    <source>
        <strain evidence="2">PFS-001/15</strain>
        <tissue evidence="2">Leaf</tissue>
    </source>
</reference>
<dbReference type="AlphaFoldDB" id="A0A8S9LHJ1"/>
<comment type="caution">
    <text evidence="2">The sequence shown here is derived from an EMBL/GenBank/DDBJ whole genome shotgun (WGS) entry which is preliminary data.</text>
</comment>
<feature type="compositionally biased region" description="Gly residues" evidence="1">
    <location>
        <begin position="100"/>
        <end position="109"/>
    </location>
</feature>
<feature type="region of interest" description="Disordered" evidence="1">
    <location>
        <begin position="1"/>
        <end position="29"/>
    </location>
</feature>
<dbReference type="EMBL" id="QGKW02000276">
    <property type="protein sequence ID" value="KAF2607540.1"/>
    <property type="molecule type" value="Genomic_DNA"/>
</dbReference>
<protein>
    <submittedName>
        <fullName evidence="2">Uncharacterized protein</fullName>
    </submittedName>
</protein>
<name>A0A8S9LHJ1_BRACR</name>
<evidence type="ECO:0000313" key="2">
    <source>
        <dbReference type="EMBL" id="KAF2607540.1"/>
    </source>
</evidence>
<sequence length="164" mass="17278">MRDKATPMGFVLPPTFRSGNQLPNGDESRRRQIAVVEKVLRNLSEKVSGPVKRCRQPEAIVDKRAPGDTTTDSAAPKTSLGGGTVATREEGRQSKENESGGSGGSGGSGDETTSKGSARAVNGGGSGSGLDEGANRASTTIFKEERKRRKKEDVLVGGREVHQR</sequence>
<accession>A0A8S9LHJ1</accession>
<evidence type="ECO:0000256" key="1">
    <source>
        <dbReference type="SAM" id="MobiDB-lite"/>
    </source>
</evidence>
<feature type="compositionally biased region" description="Basic and acidic residues" evidence="1">
    <location>
        <begin position="87"/>
        <end position="98"/>
    </location>
</feature>